<keyword evidence="8" id="KW-0067">ATP-binding</keyword>
<organism evidence="13">
    <name type="scientific">Albugo laibachii Nc14</name>
    <dbReference type="NCBI Taxonomy" id="890382"/>
    <lineage>
        <taxon>Eukaryota</taxon>
        <taxon>Sar</taxon>
        <taxon>Stramenopiles</taxon>
        <taxon>Oomycota</taxon>
        <taxon>Peronosporomycetes</taxon>
        <taxon>Albuginales</taxon>
        <taxon>Albuginaceae</taxon>
        <taxon>Albugo</taxon>
    </lineage>
</organism>
<sequence>MVQTRRHTRHDLSSADAASAYIDQRIHQIQKRIRTELGFHEITVGSKRRVTTDSLTSSSSSGRPAVQLSRSSETSEGFCNVPMPIKQGSLVPSNESHEFSNQQYPRSIEDSAEASWTPSSFKTGSMMKRLNAEYCPECTKGTVYVSPAYERKQRLLVIIPYREACIWSRSICMQKDSSAQDDLGSMVGYLRKALSENYGVIIMNPAAQSCHPQNHVEQVWDQLIVPLSSDIFIIAFSRGTQHVKHLLSYDNGLGIVQERVRALSLVEPSHYVHESDSYFTRRILARRAVAWILSPDIDVGLKIPSAEARHGCVCISAGTVPVNVKGSSGAWALEMVMTSVFGSFAARCGEAAGITVNDNRISACGLCHRRLGVLNRKFQCSWCEVRYCSRCCEDKHVETFDCMRICILCQVLPCLLDPHRKQKIQFLLSGESLGSLHDATEYNRHDNLSVFVQPNRSSKVSLADFEIIKLIGRGACGRVKLVRKRHGSDEGTLYAMKAIRKKLILQRGLVDATNAERRILDRIKHPYVATLCYAFQNDAKLYLLSKYYPGGNLLDQMRLARRFTEDRTKLYAAEVALALHHLHSNDIMYRDLKLENVLVGSDGHVALTDFGMSKESMTASSRTSTFVGTYQMMAPEVFTGRPYSRAVDWWALGVMVYEMIDGRTPFNAKTNRLIRDRITNVDLKFSSRFADDATDFVSRLLTKDERKRLGSGPQGFKEIQSHPWFASIDWDKVEAKEATFHRQSELMQRHAKEFRTREICETFMNAIEVPVDTPVSAHSCRDEELFSDFTFNYIDETEATSPSISSCLSTTSFKDVELEELEGTCSSEANSTLTYTEDGEEKHEDAGEARTIPTTPSHFDTLLLRPQKALDFRQTVTPFTSLSIGVGEKYQWKDAESTEDQQSILKDGMNSLDIQDLHDRLKSIHNHV</sequence>
<evidence type="ECO:0000259" key="12">
    <source>
        <dbReference type="PROSITE" id="PS50178"/>
    </source>
</evidence>
<protein>
    <submittedName>
        <fullName evidence="13">Ribosomal protein S6 kinase putative</fullName>
    </submittedName>
</protein>
<keyword evidence="2" id="KW-0808">Transferase</keyword>
<reference evidence="13" key="1">
    <citation type="journal article" date="2011" name="PLoS Biol.">
        <title>Gene gain and loss during evolution of obligate parasitism in the white rust pathogen of Arabidopsis thaliana.</title>
        <authorList>
            <person name="Kemen E."/>
            <person name="Gardiner A."/>
            <person name="Schultz-Larsen T."/>
            <person name="Kemen A.C."/>
            <person name="Balmuth A.L."/>
            <person name="Robert-Seilaniantz A."/>
            <person name="Bailey K."/>
            <person name="Holub E."/>
            <person name="Studholme D.J."/>
            <person name="Maclean D."/>
            <person name="Jones J.D."/>
        </authorList>
    </citation>
    <scope>NUCLEOTIDE SEQUENCE</scope>
</reference>
<dbReference type="InterPro" id="IPR017455">
    <property type="entry name" value="Znf_FYVE-rel"/>
</dbReference>
<dbReference type="Pfam" id="PF00069">
    <property type="entry name" value="Pkinase"/>
    <property type="match status" value="1"/>
</dbReference>
<dbReference type="InterPro" id="IPR000719">
    <property type="entry name" value="Prot_kinase_dom"/>
</dbReference>
<evidence type="ECO:0000259" key="11">
    <source>
        <dbReference type="PROSITE" id="PS50011"/>
    </source>
</evidence>
<accession>F0WUS4</accession>
<evidence type="ECO:0000256" key="2">
    <source>
        <dbReference type="ARBA" id="ARBA00022679"/>
    </source>
</evidence>
<evidence type="ECO:0000256" key="9">
    <source>
        <dbReference type="PROSITE-ProRule" id="PRU00091"/>
    </source>
</evidence>
<evidence type="ECO:0000256" key="8">
    <source>
        <dbReference type="ARBA" id="ARBA00022840"/>
    </source>
</evidence>
<evidence type="ECO:0000313" key="13">
    <source>
        <dbReference type="EMBL" id="CCA25160.1"/>
    </source>
</evidence>
<dbReference type="GO" id="GO:0005524">
    <property type="term" value="F:ATP binding"/>
    <property type="evidence" value="ECO:0007669"/>
    <property type="project" value="UniProtKB-KW"/>
</dbReference>
<evidence type="ECO:0000256" key="4">
    <source>
        <dbReference type="ARBA" id="ARBA00022741"/>
    </source>
</evidence>
<evidence type="ECO:0000256" key="6">
    <source>
        <dbReference type="ARBA" id="ARBA00022777"/>
    </source>
</evidence>
<keyword evidence="6 13" id="KW-0418">Kinase</keyword>
<evidence type="ECO:0000256" key="1">
    <source>
        <dbReference type="ARBA" id="ARBA00022527"/>
    </source>
</evidence>
<dbReference type="InterPro" id="IPR011011">
    <property type="entry name" value="Znf_FYVE_PHD"/>
</dbReference>
<feature type="domain" description="FYVE-type" evidence="12">
    <location>
        <begin position="358"/>
        <end position="409"/>
    </location>
</feature>
<evidence type="ECO:0000256" key="3">
    <source>
        <dbReference type="ARBA" id="ARBA00022723"/>
    </source>
</evidence>
<keyword evidence="5 9" id="KW-0863">Zinc-finger</keyword>
<dbReference type="CDD" id="cd05123">
    <property type="entry name" value="STKc_AGC"/>
    <property type="match status" value="1"/>
</dbReference>
<dbReference type="EMBL" id="FR824323">
    <property type="protein sequence ID" value="CCA25160.1"/>
    <property type="molecule type" value="Genomic_DNA"/>
</dbReference>
<evidence type="ECO:0000256" key="5">
    <source>
        <dbReference type="ARBA" id="ARBA00022771"/>
    </source>
</evidence>
<feature type="compositionally biased region" description="Polar residues" evidence="10">
    <location>
        <begin position="68"/>
        <end position="77"/>
    </location>
</feature>
<dbReference type="Gene3D" id="3.30.200.20">
    <property type="entry name" value="Phosphorylase Kinase, domain 1"/>
    <property type="match status" value="1"/>
</dbReference>
<feature type="domain" description="Protein kinase" evidence="11">
    <location>
        <begin position="465"/>
        <end position="725"/>
    </location>
</feature>
<dbReference type="SUPFAM" id="SSF56112">
    <property type="entry name" value="Protein kinase-like (PK-like)"/>
    <property type="match status" value="1"/>
</dbReference>
<dbReference type="PANTHER" id="PTHR24351">
    <property type="entry name" value="RIBOSOMAL PROTEIN S6 KINASE"/>
    <property type="match status" value="1"/>
</dbReference>
<dbReference type="GO" id="GO:0004674">
    <property type="term" value="F:protein serine/threonine kinase activity"/>
    <property type="evidence" value="ECO:0007669"/>
    <property type="project" value="UniProtKB-KW"/>
</dbReference>
<dbReference type="HOGENOM" id="CLU_006111_0_0_1"/>
<keyword evidence="7" id="KW-0862">Zinc</keyword>
<dbReference type="InterPro" id="IPR011009">
    <property type="entry name" value="Kinase-like_dom_sf"/>
</dbReference>
<dbReference type="PROSITE" id="PS50178">
    <property type="entry name" value="ZF_FYVE"/>
    <property type="match status" value="1"/>
</dbReference>
<evidence type="ECO:0000256" key="10">
    <source>
        <dbReference type="SAM" id="MobiDB-lite"/>
    </source>
</evidence>
<dbReference type="AlphaFoldDB" id="F0WUS4"/>
<keyword evidence="4" id="KW-0547">Nucleotide-binding</keyword>
<feature type="region of interest" description="Disordered" evidence="10">
    <location>
        <begin position="828"/>
        <end position="855"/>
    </location>
</feature>
<dbReference type="CDD" id="cd00065">
    <property type="entry name" value="FYVE_like_SF"/>
    <property type="match status" value="1"/>
</dbReference>
<dbReference type="GO" id="GO:0008270">
    <property type="term" value="F:zinc ion binding"/>
    <property type="evidence" value="ECO:0007669"/>
    <property type="project" value="UniProtKB-KW"/>
</dbReference>
<evidence type="ECO:0000256" key="7">
    <source>
        <dbReference type="ARBA" id="ARBA00022833"/>
    </source>
</evidence>
<dbReference type="FunFam" id="1.10.510.10:FF:000465">
    <property type="entry name" value="Non-specific serine/threonine protein kinase"/>
    <property type="match status" value="1"/>
</dbReference>
<dbReference type="InterPro" id="IPR008271">
    <property type="entry name" value="Ser/Thr_kinase_AS"/>
</dbReference>
<dbReference type="SUPFAM" id="SSF57903">
    <property type="entry name" value="FYVE/PHD zinc finger"/>
    <property type="match status" value="1"/>
</dbReference>
<feature type="compositionally biased region" description="Low complexity" evidence="10">
    <location>
        <begin position="52"/>
        <end position="61"/>
    </location>
</feature>
<dbReference type="FunFam" id="3.30.200.20:FF:000717">
    <property type="entry name" value="AGC protein kinase"/>
    <property type="match status" value="1"/>
</dbReference>
<dbReference type="PROSITE" id="PS00108">
    <property type="entry name" value="PROTEIN_KINASE_ST"/>
    <property type="match status" value="1"/>
</dbReference>
<keyword evidence="1" id="KW-0723">Serine/threonine-protein kinase</keyword>
<dbReference type="SMART" id="SM00220">
    <property type="entry name" value="S_TKc"/>
    <property type="match status" value="1"/>
</dbReference>
<name>F0WUS4_9STRA</name>
<feature type="region of interest" description="Disordered" evidence="10">
    <location>
        <begin position="48"/>
        <end position="77"/>
    </location>
</feature>
<reference evidence="13" key="2">
    <citation type="submission" date="2011-02" db="EMBL/GenBank/DDBJ databases">
        <authorList>
            <person name="MacLean D."/>
        </authorList>
    </citation>
    <scope>NUCLEOTIDE SEQUENCE</scope>
</reference>
<dbReference type="Gene3D" id="1.10.510.10">
    <property type="entry name" value="Transferase(Phosphotransferase) domain 1"/>
    <property type="match status" value="1"/>
</dbReference>
<proteinExistence type="predicted"/>
<dbReference type="PROSITE" id="PS50011">
    <property type="entry name" value="PROTEIN_KINASE_DOM"/>
    <property type="match status" value="1"/>
</dbReference>
<keyword evidence="3" id="KW-0479">Metal-binding</keyword>
<gene>
    <name evidence="13" type="primary">AlNc14C278G10074</name>
    <name evidence="13" type="ORF">ALNC14_113040</name>
</gene>
<dbReference type="InterPro" id="IPR045270">
    <property type="entry name" value="STKc_AGC"/>
</dbReference>